<sequence length="166" mass="18181">MRSQIYRSVSKATKALFSVLEGRTVAAAVTTLRGKVPSLGSVHLRGDSRNPFWGWVFGALALPTAVYMLQESEARAAKLERTFIAIKPDGVQRGLITEIISRLRSSEQYVLSSEQGSVWTDRNSEEFARANSPIALTGPAAPPATAEKTAPVPQGRLIEWNRRDTI</sequence>
<evidence type="ECO:0000313" key="6">
    <source>
        <dbReference type="Proteomes" id="UP000283530"/>
    </source>
</evidence>
<evidence type="ECO:0000256" key="2">
    <source>
        <dbReference type="ARBA" id="ARBA00000937"/>
    </source>
</evidence>
<dbReference type="Gene3D" id="3.30.70.141">
    <property type="entry name" value="Nucleoside diphosphate kinase-like domain"/>
    <property type="match status" value="1"/>
</dbReference>
<keyword evidence="6" id="KW-1185">Reference proteome</keyword>
<dbReference type="InterPro" id="IPR036850">
    <property type="entry name" value="NDK-like_dom_sf"/>
</dbReference>
<dbReference type="STRING" id="337451.A0A3S3QW63"/>
<keyword evidence="5" id="KW-0418">Kinase</keyword>
<dbReference type="SUPFAM" id="SSF54919">
    <property type="entry name" value="Nucleoside diphosphate kinase, NDK"/>
    <property type="match status" value="1"/>
</dbReference>
<dbReference type="AlphaFoldDB" id="A0A3S3QW63"/>
<evidence type="ECO:0000256" key="3">
    <source>
        <dbReference type="SAM" id="MobiDB-lite"/>
    </source>
</evidence>
<dbReference type="EMBL" id="QPKB01000008">
    <property type="protein sequence ID" value="RWR90656.1"/>
    <property type="molecule type" value="Genomic_DNA"/>
</dbReference>
<comment type="catalytic activity">
    <reaction evidence="2">
        <text>a ribonucleoside 5'-diphosphate + ATP = a ribonucleoside 5'-triphosphate + ADP</text>
        <dbReference type="Rhea" id="RHEA:18113"/>
        <dbReference type="ChEBI" id="CHEBI:30616"/>
        <dbReference type="ChEBI" id="CHEBI:57930"/>
        <dbReference type="ChEBI" id="CHEBI:61557"/>
        <dbReference type="ChEBI" id="CHEBI:456216"/>
        <dbReference type="EC" id="2.7.4.6"/>
    </reaction>
</comment>
<evidence type="ECO:0000313" key="5">
    <source>
        <dbReference type="EMBL" id="RWR90656.1"/>
    </source>
</evidence>
<dbReference type="GO" id="GO:0004550">
    <property type="term" value="F:nucleoside diphosphate kinase activity"/>
    <property type="evidence" value="ECO:0007669"/>
    <property type="project" value="UniProtKB-EC"/>
</dbReference>
<proteinExistence type="predicted"/>
<dbReference type="Pfam" id="PF00334">
    <property type="entry name" value="NDK"/>
    <property type="match status" value="1"/>
</dbReference>
<comment type="caution">
    <text evidence="5">The sequence shown here is derived from an EMBL/GenBank/DDBJ whole genome shotgun (WGS) entry which is preliminary data.</text>
</comment>
<keyword evidence="5" id="KW-0808">Transferase</keyword>
<accession>A0A3S3QW63</accession>
<evidence type="ECO:0000256" key="1">
    <source>
        <dbReference type="ARBA" id="ARBA00000082"/>
    </source>
</evidence>
<dbReference type="OrthoDB" id="2162449at2759"/>
<comment type="catalytic activity">
    <reaction evidence="1">
        <text>a 2'-deoxyribonucleoside 5'-diphosphate + ATP = a 2'-deoxyribonucleoside 5'-triphosphate + ADP</text>
        <dbReference type="Rhea" id="RHEA:44640"/>
        <dbReference type="ChEBI" id="CHEBI:30616"/>
        <dbReference type="ChEBI" id="CHEBI:61560"/>
        <dbReference type="ChEBI" id="CHEBI:73316"/>
        <dbReference type="ChEBI" id="CHEBI:456216"/>
        <dbReference type="EC" id="2.7.4.6"/>
    </reaction>
</comment>
<protein>
    <submittedName>
        <fullName evidence="5">Nucleoside diphosphate kinase</fullName>
    </submittedName>
</protein>
<feature type="compositionally biased region" description="Low complexity" evidence="3">
    <location>
        <begin position="134"/>
        <end position="153"/>
    </location>
</feature>
<feature type="region of interest" description="Disordered" evidence="3">
    <location>
        <begin position="134"/>
        <end position="155"/>
    </location>
</feature>
<dbReference type="InterPro" id="IPR034907">
    <property type="entry name" value="NDK-like_dom"/>
</dbReference>
<feature type="domain" description="Nucleoside diphosphate kinase-like" evidence="4">
    <location>
        <begin position="80"/>
        <end position="113"/>
    </location>
</feature>
<organism evidence="5 6">
    <name type="scientific">Cinnamomum micranthum f. kanehirae</name>
    <dbReference type="NCBI Taxonomy" id="337451"/>
    <lineage>
        <taxon>Eukaryota</taxon>
        <taxon>Viridiplantae</taxon>
        <taxon>Streptophyta</taxon>
        <taxon>Embryophyta</taxon>
        <taxon>Tracheophyta</taxon>
        <taxon>Spermatophyta</taxon>
        <taxon>Magnoliopsida</taxon>
        <taxon>Magnoliidae</taxon>
        <taxon>Laurales</taxon>
        <taxon>Lauraceae</taxon>
        <taxon>Cinnamomum</taxon>
    </lineage>
</organism>
<reference evidence="5 6" key="1">
    <citation type="journal article" date="2019" name="Nat. Plants">
        <title>Stout camphor tree genome fills gaps in understanding of flowering plant genome evolution.</title>
        <authorList>
            <person name="Chaw S.M."/>
            <person name="Liu Y.C."/>
            <person name="Wu Y.W."/>
            <person name="Wang H.Y."/>
            <person name="Lin C.I."/>
            <person name="Wu C.S."/>
            <person name="Ke H.M."/>
            <person name="Chang L.Y."/>
            <person name="Hsu C.Y."/>
            <person name="Yang H.T."/>
            <person name="Sudianto E."/>
            <person name="Hsu M.H."/>
            <person name="Wu K.P."/>
            <person name="Wang L.N."/>
            <person name="Leebens-Mack J.H."/>
            <person name="Tsai I.J."/>
        </authorList>
    </citation>
    <scope>NUCLEOTIDE SEQUENCE [LARGE SCALE GENOMIC DNA]</scope>
    <source>
        <strain evidence="6">cv. Chaw 1501</strain>
        <tissue evidence="5">Young leaves</tissue>
    </source>
</reference>
<name>A0A3S3QW63_9MAGN</name>
<evidence type="ECO:0000259" key="4">
    <source>
        <dbReference type="Pfam" id="PF00334"/>
    </source>
</evidence>
<dbReference type="Proteomes" id="UP000283530">
    <property type="component" value="Unassembled WGS sequence"/>
</dbReference>
<gene>
    <name evidence="5" type="ORF">CKAN_01976100</name>
</gene>